<dbReference type="Pfam" id="PF12684">
    <property type="entry name" value="DUF3799"/>
    <property type="match status" value="1"/>
</dbReference>
<dbReference type="AlphaFoldDB" id="A0AAW6ZL17"/>
<dbReference type="Gene3D" id="3.90.320.10">
    <property type="match status" value="1"/>
</dbReference>
<dbReference type="InterPro" id="IPR024432">
    <property type="entry name" value="Put_RecE_PDDEXK-like_dom"/>
</dbReference>
<sequence length="288" mass="31645">MSFHGAGIYYGVPELDYHRGVFGPDGGSLSSTEAKRLLETPATYMWFKNNPQPPSKAFDLGHIVHSLVLGVGLEVVAYPERVLGKGGAATTKAAREFAAEARENGQIPIKEQDLEVPTDMADAVLAHPIARALFEAGDPEVSIYAQNAGVWMRGRVDWVHAPTNNTGDAVLVDLKTSATTPTLDNFSRISATYHYGLQREWYRHIWQANTGDVAPRFLHVVVAKTPPYLVAVVELDAEFERIGKTQMERALTTWRVCNDSGEWPGIPAETGLVGPPAWYANTELDEEE</sequence>
<gene>
    <name evidence="2" type="ORF">QP858_06670</name>
</gene>
<reference evidence="2" key="1">
    <citation type="submission" date="2023-05" db="EMBL/GenBank/DDBJ databases">
        <title>Genomic Catalog of Human Bladder Bacteria.</title>
        <authorList>
            <person name="Du J."/>
        </authorList>
    </citation>
    <scope>NUCLEOTIDE SEQUENCE</scope>
    <source>
        <strain evidence="2">UMB1304A</strain>
    </source>
</reference>
<proteinExistence type="predicted"/>
<dbReference type="EMBL" id="JASPDQ010000014">
    <property type="protein sequence ID" value="MDK8602136.1"/>
    <property type="molecule type" value="Genomic_DNA"/>
</dbReference>
<evidence type="ECO:0000259" key="1">
    <source>
        <dbReference type="Pfam" id="PF12684"/>
    </source>
</evidence>
<dbReference type="RefSeq" id="WP_285321523.1">
    <property type="nucleotide sequence ID" value="NZ_JASPDQ010000014.1"/>
</dbReference>
<comment type="caution">
    <text evidence="2">The sequence shown here is derived from an EMBL/GenBank/DDBJ whole genome shotgun (WGS) entry which is preliminary data.</text>
</comment>
<dbReference type="InterPro" id="IPR011604">
    <property type="entry name" value="PDDEXK-like_dom_sf"/>
</dbReference>
<protein>
    <submittedName>
        <fullName evidence="2">PD-(D/E)XK nuclease-like domain-containing protein</fullName>
    </submittedName>
</protein>
<name>A0AAW6ZL17_9ACTO</name>
<organism evidence="2 3">
    <name type="scientific">Trueperella bernardiae</name>
    <dbReference type="NCBI Taxonomy" id="59561"/>
    <lineage>
        <taxon>Bacteria</taxon>
        <taxon>Bacillati</taxon>
        <taxon>Actinomycetota</taxon>
        <taxon>Actinomycetes</taxon>
        <taxon>Actinomycetales</taxon>
        <taxon>Actinomycetaceae</taxon>
        <taxon>Trueperella</taxon>
    </lineage>
</organism>
<dbReference type="Proteomes" id="UP001225576">
    <property type="component" value="Unassembled WGS sequence"/>
</dbReference>
<accession>A0AAW6ZL17</accession>
<feature type="domain" description="Putative exodeoxyribonuclease 8 PDDEXK-like" evidence="1">
    <location>
        <begin position="30"/>
        <end position="265"/>
    </location>
</feature>
<evidence type="ECO:0000313" key="2">
    <source>
        <dbReference type="EMBL" id="MDK8602136.1"/>
    </source>
</evidence>
<evidence type="ECO:0000313" key="3">
    <source>
        <dbReference type="Proteomes" id="UP001225576"/>
    </source>
</evidence>